<organism evidence="1 2">
    <name type="scientific">Holothuria leucospilota</name>
    <name type="common">Black long sea cucumber</name>
    <name type="synonym">Mertensiothuria leucospilota</name>
    <dbReference type="NCBI Taxonomy" id="206669"/>
    <lineage>
        <taxon>Eukaryota</taxon>
        <taxon>Metazoa</taxon>
        <taxon>Echinodermata</taxon>
        <taxon>Eleutherozoa</taxon>
        <taxon>Echinozoa</taxon>
        <taxon>Holothuroidea</taxon>
        <taxon>Aspidochirotacea</taxon>
        <taxon>Aspidochirotida</taxon>
        <taxon>Holothuriidae</taxon>
        <taxon>Holothuria</taxon>
    </lineage>
</organism>
<reference evidence="1" key="1">
    <citation type="submission" date="2021-10" db="EMBL/GenBank/DDBJ databases">
        <title>Tropical sea cucumber genome reveals ecological adaptation and Cuvierian tubules defense mechanism.</title>
        <authorList>
            <person name="Chen T."/>
        </authorList>
    </citation>
    <scope>NUCLEOTIDE SEQUENCE</scope>
    <source>
        <strain evidence="1">Nanhai2018</strain>
        <tissue evidence="1">Muscle</tissue>
    </source>
</reference>
<dbReference type="EMBL" id="JAIZAY010000015">
    <property type="protein sequence ID" value="KAJ8028249.1"/>
    <property type="molecule type" value="Genomic_DNA"/>
</dbReference>
<gene>
    <name evidence="1" type="ORF">HOLleu_30435</name>
</gene>
<evidence type="ECO:0000313" key="2">
    <source>
        <dbReference type="Proteomes" id="UP001152320"/>
    </source>
</evidence>
<comment type="caution">
    <text evidence="1">The sequence shown here is derived from an EMBL/GenBank/DDBJ whole genome shotgun (WGS) entry which is preliminary data.</text>
</comment>
<protein>
    <submittedName>
        <fullName evidence="1">Uncharacterized protein</fullName>
    </submittedName>
</protein>
<evidence type="ECO:0000313" key="1">
    <source>
        <dbReference type="EMBL" id="KAJ8028249.1"/>
    </source>
</evidence>
<sequence length="145" mass="16583">MVICSCWVWTNEGGGGEQGFGVSPSEEMFFSIIGNTLPRCFVGHLPFHILSCSCLSFVEVHILKMSVDKCVLTDLEVFPMKFKNPCTHLLVFMKDKYRKQAELSHIQPACCVFVQPCDKQFQVTLQMFLSAYDYKKNILSRFSFC</sequence>
<accession>A0A9Q1BKN5</accession>
<dbReference type="Proteomes" id="UP001152320">
    <property type="component" value="Chromosome 15"/>
</dbReference>
<proteinExistence type="predicted"/>
<name>A0A9Q1BKN5_HOLLE</name>
<keyword evidence="2" id="KW-1185">Reference proteome</keyword>
<dbReference type="AlphaFoldDB" id="A0A9Q1BKN5"/>